<gene>
    <name evidence="1" type="ORF">L2725_07390</name>
</gene>
<protein>
    <submittedName>
        <fullName evidence="1">Uncharacterized protein</fullName>
    </submittedName>
</protein>
<sequence length="65" mass="7257">MNAVVSNPLRESSQSSCKNCRRFTELEGALLCYREGSITPLEPKKLELFKPGAACEAWQANKQAR</sequence>
<comment type="caution">
    <text evidence="1">The sequence shown here is derived from an EMBL/GenBank/DDBJ whole genome shotgun (WGS) entry which is preliminary data.</text>
</comment>
<keyword evidence="2" id="KW-1185">Reference proteome</keyword>
<dbReference type="Proteomes" id="UP001202831">
    <property type="component" value="Unassembled WGS sequence"/>
</dbReference>
<accession>A0ABT0N707</accession>
<dbReference type="RefSeq" id="WP_115136004.1">
    <property type="nucleotide sequence ID" value="NZ_JAKIKT010000002.1"/>
</dbReference>
<dbReference type="EMBL" id="JAKIKT010000002">
    <property type="protein sequence ID" value="MCL2913612.1"/>
    <property type="molecule type" value="Genomic_DNA"/>
</dbReference>
<evidence type="ECO:0000313" key="1">
    <source>
        <dbReference type="EMBL" id="MCL2913612.1"/>
    </source>
</evidence>
<name>A0ABT0N707_9GAMM</name>
<proteinExistence type="predicted"/>
<organism evidence="1 2">
    <name type="scientific">Shewanella corallii</name>
    <dbReference type="NCBI Taxonomy" id="560080"/>
    <lineage>
        <taxon>Bacteria</taxon>
        <taxon>Pseudomonadati</taxon>
        <taxon>Pseudomonadota</taxon>
        <taxon>Gammaproteobacteria</taxon>
        <taxon>Alteromonadales</taxon>
        <taxon>Shewanellaceae</taxon>
        <taxon>Shewanella</taxon>
    </lineage>
</organism>
<evidence type="ECO:0000313" key="2">
    <source>
        <dbReference type="Proteomes" id="UP001202831"/>
    </source>
</evidence>
<reference evidence="1 2" key="1">
    <citation type="submission" date="2022-01" db="EMBL/GenBank/DDBJ databases">
        <title>Whole genome-based taxonomy of the Shewanellaceae.</title>
        <authorList>
            <person name="Martin-Rodriguez A.J."/>
        </authorList>
    </citation>
    <scope>NUCLEOTIDE SEQUENCE [LARGE SCALE GENOMIC DNA]</scope>
    <source>
        <strain evidence="1 2">DSM 21332</strain>
    </source>
</reference>